<evidence type="ECO:0000256" key="1">
    <source>
        <dbReference type="SAM" id="MobiDB-lite"/>
    </source>
</evidence>
<accession>A0A2C6KRJ3</accession>
<reference evidence="2 3" key="1">
    <citation type="journal article" date="2017" name="Int. J. Parasitol.">
        <title>The genome of the protozoan parasite Cystoisospora suis and a reverse vaccinology approach to identify vaccine candidates.</title>
        <authorList>
            <person name="Palmieri N."/>
            <person name="Shrestha A."/>
            <person name="Ruttkowski B."/>
            <person name="Beck T."/>
            <person name="Vogl C."/>
            <person name="Tomley F."/>
            <person name="Blake D.P."/>
            <person name="Joachim A."/>
        </authorList>
    </citation>
    <scope>NUCLEOTIDE SEQUENCE [LARGE SCALE GENOMIC DNA]</scope>
    <source>
        <strain evidence="2 3">Wien I</strain>
    </source>
</reference>
<feature type="region of interest" description="Disordered" evidence="1">
    <location>
        <begin position="1"/>
        <end position="165"/>
    </location>
</feature>
<dbReference type="OrthoDB" id="10263226at2759"/>
<dbReference type="Proteomes" id="UP000221165">
    <property type="component" value="Unassembled WGS sequence"/>
</dbReference>
<dbReference type="SUPFAM" id="SSF55874">
    <property type="entry name" value="ATPase domain of HSP90 chaperone/DNA topoisomerase II/histidine kinase"/>
    <property type="match status" value="1"/>
</dbReference>
<comment type="caution">
    <text evidence="2">The sequence shown here is derived from an EMBL/GenBank/DDBJ whole genome shotgun (WGS) entry which is preliminary data.</text>
</comment>
<dbReference type="RefSeq" id="XP_067920767.1">
    <property type="nucleotide sequence ID" value="XM_068067258.1"/>
</dbReference>
<organism evidence="2 3">
    <name type="scientific">Cystoisospora suis</name>
    <dbReference type="NCBI Taxonomy" id="483139"/>
    <lineage>
        <taxon>Eukaryota</taxon>
        <taxon>Sar</taxon>
        <taxon>Alveolata</taxon>
        <taxon>Apicomplexa</taxon>
        <taxon>Conoidasida</taxon>
        <taxon>Coccidia</taxon>
        <taxon>Eucoccidiorida</taxon>
        <taxon>Eimeriorina</taxon>
        <taxon>Sarcocystidae</taxon>
        <taxon>Cystoisospora</taxon>
    </lineage>
</organism>
<sequence length="209" mass="22519">MEGERFSGSGAGVDEEEEKEKEERREACYHVSREKDTSQGVRTPEPSGVRTPQPEEDTPKDSSKPDKSNPSLSSQLENPLSHKTHPVSSYLRVGNPSSSSTSSFSASSFSTSSSCAPSFSSFACPPSSSSLSTSKGEKSTKEGEEGEKKQIRNVCKETQEGLSREGERRIRMMSEEVAESICSQQVIVGLKAVCKELVENSIDAGATAI</sequence>
<feature type="non-terminal residue" evidence="2">
    <location>
        <position position="209"/>
    </location>
</feature>
<dbReference type="VEuPathDB" id="ToxoDB:CSUI_007108"/>
<feature type="compositionally biased region" description="Basic and acidic residues" evidence="1">
    <location>
        <begin position="135"/>
        <end position="165"/>
    </location>
</feature>
<dbReference type="GeneID" id="94430469"/>
<evidence type="ECO:0000313" key="3">
    <source>
        <dbReference type="Proteomes" id="UP000221165"/>
    </source>
</evidence>
<evidence type="ECO:0000313" key="2">
    <source>
        <dbReference type="EMBL" id="PHJ19065.1"/>
    </source>
</evidence>
<gene>
    <name evidence="2" type="ORF">CSUI_007108</name>
</gene>
<dbReference type="EMBL" id="MIGC01003669">
    <property type="protein sequence ID" value="PHJ19065.1"/>
    <property type="molecule type" value="Genomic_DNA"/>
</dbReference>
<keyword evidence="3" id="KW-1185">Reference proteome</keyword>
<proteinExistence type="predicted"/>
<dbReference type="InterPro" id="IPR036890">
    <property type="entry name" value="HATPase_C_sf"/>
</dbReference>
<protein>
    <submittedName>
        <fullName evidence="2">Dna mismatch repair c-terminal domain-containing protein</fullName>
    </submittedName>
</protein>
<dbReference type="Gene3D" id="3.30.565.10">
    <property type="entry name" value="Histidine kinase-like ATPase, C-terminal domain"/>
    <property type="match status" value="1"/>
</dbReference>
<feature type="compositionally biased region" description="Basic and acidic residues" evidence="1">
    <location>
        <begin position="57"/>
        <end position="67"/>
    </location>
</feature>
<feature type="compositionally biased region" description="Basic and acidic residues" evidence="1">
    <location>
        <begin position="21"/>
        <end position="37"/>
    </location>
</feature>
<dbReference type="AlphaFoldDB" id="A0A2C6KRJ3"/>
<name>A0A2C6KRJ3_9APIC</name>
<feature type="compositionally biased region" description="Low complexity" evidence="1">
    <location>
        <begin position="96"/>
        <end position="134"/>
    </location>
</feature>